<evidence type="ECO:0000256" key="2">
    <source>
        <dbReference type="ARBA" id="ARBA00022679"/>
    </source>
</evidence>
<keyword evidence="3 8" id="KW-0479">Metal-binding</keyword>
<dbReference type="Gene3D" id="1.20.120.1750">
    <property type="match status" value="1"/>
</dbReference>
<dbReference type="InterPro" id="IPR051628">
    <property type="entry name" value="LUBAC_E3_Ligases"/>
</dbReference>
<evidence type="ECO:0000256" key="1">
    <source>
        <dbReference type="ARBA" id="ARBA00004906"/>
    </source>
</evidence>
<dbReference type="InterPro" id="IPR000571">
    <property type="entry name" value="Znf_CCCH"/>
</dbReference>
<evidence type="ECO:0000313" key="12">
    <source>
        <dbReference type="EMBL" id="KAE9968789.1"/>
    </source>
</evidence>
<keyword evidence="2" id="KW-0808">Transferase</keyword>
<dbReference type="PROSITE" id="PS50089">
    <property type="entry name" value="ZF_RING_2"/>
    <property type="match status" value="1"/>
</dbReference>
<dbReference type="Pfam" id="PF01485">
    <property type="entry name" value="IBR"/>
    <property type="match status" value="1"/>
</dbReference>
<feature type="domain" description="C3H1-type" evidence="10">
    <location>
        <begin position="1"/>
        <end position="25"/>
    </location>
</feature>
<organism evidence="12 13">
    <name type="scientific">Venturia inaequalis</name>
    <name type="common">Apple scab fungus</name>
    <dbReference type="NCBI Taxonomy" id="5025"/>
    <lineage>
        <taxon>Eukaryota</taxon>
        <taxon>Fungi</taxon>
        <taxon>Dikarya</taxon>
        <taxon>Ascomycota</taxon>
        <taxon>Pezizomycotina</taxon>
        <taxon>Dothideomycetes</taxon>
        <taxon>Pleosporomycetidae</taxon>
        <taxon>Venturiales</taxon>
        <taxon>Venturiaceae</taxon>
        <taxon>Venturia</taxon>
    </lineage>
</organism>
<dbReference type="GO" id="GO:0097039">
    <property type="term" value="P:protein linear polyubiquitination"/>
    <property type="evidence" value="ECO:0007669"/>
    <property type="project" value="TreeGrafter"/>
</dbReference>
<dbReference type="InterPro" id="IPR013083">
    <property type="entry name" value="Znf_RING/FYVE/PHD"/>
</dbReference>
<feature type="domain" description="RING-type" evidence="9">
    <location>
        <begin position="296"/>
        <end position="342"/>
    </location>
</feature>
<feature type="domain" description="C3H1-type" evidence="10">
    <location>
        <begin position="49"/>
        <end position="76"/>
    </location>
</feature>
<keyword evidence="5 8" id="KW-0863">Zinc-finger</keyword>
<dbReference type="PROSITE" id="PS00028">
    <property type="entry name" value="ZINC_FINGER_C2H2_1"/>
    <property type="match status" value="1"/>
</dbReference>
<dbReference type="InterPro" id="IPR002867">
    <property type="entry name" value="IBR_dom"/>
</dbReference>
<dbReference type="GO" id="GO:0043130">
    <property type="term" value="F:ubiquitin binding"/>
    <property type="evidence" value="ECO:0007669"/>
    <property type="project" value="TreeGrafter"/>
</dbReference>
<feature type="zinc finger region" description="C3H1-type" evidence="8">
    <location>
        <begin position="1"/>
        <end position="25"/>
    </location>
</feature>
<dbReference type="InterPro" id="IPR036855">
    <property type="entry name" value="Znf_CCCH_sf"/>
</dbReference>
<name>A0A8H3UEQ3_VENIN</name>
<evidence type="ECO:0000259" key="11">
    <source>
        <dbReference type="PROSITE" id="PS51873"/>
    </source>
</evidence>
<dbReference type="PROSITE" id="PS51873">
    <property type="entry name" value="TRIAD"/>
    <property type="match status" value="1"/>
</dbReference>
<dbReference type="InterPro" id="IPR044066">
    <property type="entry name" value="TRIAD_supradom"/>
</dbReference>
<dbReference type="Gene3D" id="3.30.40.10">
    <property type="entry name" value="Zinc/RING finger domain, C3HC4 (zinc finger)"/>
    <property type="match status" value="1"/>
</dbReference>
<comment type="pathway">
    <text evidence="1">Protein modification; protein ubiquitination.</text>
</comment>
<gene>
    <name evidence="12" type="ORF">EG328_007280</name>
</gene>
<dbReference type="Gene3D" id="4.10.1000.10">
    <property type="entry name" value="Zinc finger, CCCH-type"/>
    <property type="match status" value="1"/>
</dbReference>
<evidence type="ECO:0000256" key="4">
    <source>
        <dbReference type="ARBA" id="ARBA00022737"/>
    </source>
</evidence>
<dbReference type="CDD" id="cd22585">
    <property type="entry name" value="Rcat_RBR_DEAH12-like"/>
    <property type="match status" value="1"/>
</dbReference>
<dbReference type="GO" id="GO:0004842">
    <property type="term" value="F:ubiquitin-protein transferase activity"/>
    <property type="evidence" value="ECO:0007669"/>
    <property type="project" value="TreeGrafter"/>
</dbReference>
<dbReference type="EMBL" id="WNWS01000392">
    <property type="protein sequence ID" value="KAE9968789.1"/>
    <property type="molecule type" value="Genomic_DNA"/>
</dbReference>
<proteinExistence type="predicted"/>
<dbReference type="PANTHER" id="PTHR22770:SF13">
    <property type="entry name" value="RING-TYPE DOMAIN-CONTAINING PROTEIN"/>
    <property type="match status" value="1"/>
</dbReference>
<dbReference type="Pfam" id="PF14608">
    <property type="entry name" value="zf-CCCH_2"/>
    <property type="match status" value="1"/>
</dbReference>
<dbReference type="InterPro" id="IPR001841">
    <property type="entry name" value="Znf_RING"/>
</dbReference>
<dbReference type="PROSITE" id="PS50103">
    <property type="entry name" value="ZF_C3H1"/>
    <property type="match status" value="2"/>
</dbReference>
<evidence type="ECO:0000256" key="3">
    <source>
        <dbReference type="ARBA" id="ARBA00022723"/>
    </source>
</evidence>
<evidence type="ECO:0000256" key="8">
    <source>
        <dbReference type="PROSITE-ProRule" id="PRU00723"/>
    </source>
</evidence>
<feature type="zinc finger region" description="C3H1-type" evidence="8">
    <location>
        <begin position="49"/>
        <end position="76"/>
    </location>
</feature>
<sequence length="598" mass="66439">MVPCKFFAQGYCRRGELCRYDHALGRSYNTRDKFTHSLQSNRARKEADWRGLIPCVFQAKGNCRNGDACPYLHTATTREQHFSRELGGALVYFKEGAEVGKIILPVDFFIPPSRSSEQPNPPRTARPELRLLFKVQNNIFSLVSSQMATICQHYKGTGLSSTVFRNPDRDYMIILVQGYHAKDIAGVKKTFDEILHGTTIKHNDKAIWTSSLSERSALLKLKKIETDNGVTIVCDNQQCELRIFGAPTNCGIATWAVFAMVSAEASLAKEASSKPNDLRMKQVPQSITKQLNNKECIICWSEAEDPVLTKCGHLYCKQCFQNLCIAAKSSGKKFWLACHGCQAAFSLEELHDILAHKAFEEVLKASFVSYIQRNLGVYSRCPKPDCDGAFRIRDGVEVSSCPKCFSTTCMSCRASHDGKTCAEYQYESSDDYISTQKLKKELNIKDCPNCGIGIEKIDGCNNVVCYSCHVAICWKCLEFFQQYDLCYAHLHEKHGGPYDGDQFQNDPIGHVNPADFVADFVDAVFLAEADGLDAQLVGAEPGNGWGEGHADNGGWGEVRDAEHQINPPAHREDIDVEVEGAEVACGWGGVAVEPNGDQ</sequence>
<dbReference type="Pfam" id="PF13445">
    <property type="entry name" value="zf-RING_UBOX"/>
    <property type="match status" value="1"/>
</dbReference>
<comment type="caution">
    <text evidence="12">The sequence shown here is derived from an EMBL/GenBank/DDBJ whole genome shotgun (WGS) entry which is preliminary data.</text>
</comment>
<dbReference type="AlphaFoldDB" id="A0A8H3UEQ3"/>
<keyword evidence="4" id="KW-0677">Repeat</keyword>
<dbReference type="SMART" id="SM00184">
    <property type="entry name" value="RING"/>
    <property type="match status" value="1"/>
</dbReference>
<dbReference type="GO" id="GO:0008270">
    <property type="term" value="F:zinc ion binding"/>
    <property type="evidence" value="ECO:0007669"/>
    <property type="project" value="UniProtKB-KW"/>
</dbReference>
<dbReference type="SUPFAM" id="SSF57850">
    <property type="entry name" value="RING/U-box"/>
    <property type="match status" value="3"/>
</dbReference>
<evidence type="ECO:0000259" key="9">
    <source>
        <dbReference type="PROSITE" id="PS50089"/>
    </source>
</evidence>
<dbReference type="Pfam" id="PF00642">
    <property type="entry name" value="zf-CCCH"/>
    <property type="match status" value="1"/>
</dbReference>
<accession>A0A8H3UEQ3</accession>
<dbReference type="GO" id="GO:0000151">
    <property type="term" value="C:ubiquitin ligase complex"/>
    <property type="evidence" value="ECO:0007669"/>
    <property type="project" value="TreeGrafter"/>
</dbReference>
<dbReference type="GO" id="GO:0043161">
    <property type="term" value="P:proteasome-mediated ubiquitin-dependent protein catabolic process"/>
    <property type="evidence" value="ECO:0007669"/>
    <property type="project" value="TreeGrafter"/>
</dbReference>
<dbReference type="InterPro" id="IPR013087">
    <property type="entry name" value="Znf_C2H2_type"/>
</dbReference>
<evidence type="ECO:0000256" key="7">
    <source>
        <dbReference type="ARBA" id="ARBA00022833"/>
    </source>
</evidence>
<dbReference type="InterPro" id="IPR027370">
    <property type="entry name" value="Znf-RING_euk"/>
</dbReference>
<reference evidence="12 13" key="1">
    <citation type="submission" date="2018-12" db="EMBL/GenBank/DDBJ databases">
        <title>Venturia inaequalis Genome Resource.</title>
        <authorList>
            <person name="Lichtner F.J."/>
        </authorList>
    </citation>
    <scope>NUCLEOTIDE SEQUENCE [LARGE SCALE GENOMIC DNA]</scope>
    <source>
        <strain evidence="12 13">120213</strain>
    </source>
</reference>
<dbReference type="SMART" id="SM00356">
    <property type="entry name" value="ZnF_C3H1"/>
    <property type="match status" value="2"/>
</dbReference>
<dbReference type="Proteomes" id="UP000447873">
    <property type="component" value="Unassembled WGS sequence"/>
</dbReference>
<keyword evidence="7 8" id="KW-0862">Zinc</keyword>
<evidence type="ECO:0000256" key="6">
    <source>
        <dbReference type="ARBA" id="ARBA00022786"/>
    </source>
</evidence>
<feature type="domain" description="RING-type" evidence="11">
    <location>
        <begin position="292"/>
        <end position="502"/>
    </location>
</feature>
<evidence type="ECO:0008006" key="14">
    <source>
        <dbReference type="Google" id="ProtNLM"/>
    </source>
</evidence>
<dbReference type="SUPFAM" id="SSF90229">
    <property type="entry name" value="CCCH zinc finger"/>
    <property type="match status" value="1"/>
</dbReference>
<evidence type="ECO:0000313" key="13">
    <source>
        <dbReference type="Proteomes" id="UP000447873"/>
    </source>
</evidence>
<evidence type="ECO:0000256" key="5">
    <source>
        <dbReference type="ARBA" id="ARBA00022771"/>
    </source>
</evidence>
<dbReference type="PANTHER" id="PTHR22770">
    <property type="entry name" value="UBIQUITIN CONJUGATING ENZYME 7 INTERACTING PROTEIN-RELATED"/>
    <property type="match status" value="1"/>
</dbReference>
<protein>
    <recommendedName>
        <fullName evidence="14">RING-type E3 ubiquitin transferase</fullName>
    </recommendedName>
</protein>
<evidence type="ECO:0000259" key="10">
    <source>
        <dbReference type="PROSITE" id="PS50103"/>
    </source>
</evidence>
<keyword evidence="6" id="KW-0833">Ubl conjugation pathway</keyword>